<name>A0A9W4G9I9_9CYAN</name>
<protein>
    <recommendedName>
        <fullName evidence="4">Dolichol-phosphate mannosyltransferase</fullName>
    </recommendedName>
</protein>
<proteinExistence type="predicted"/>
<keyword evidence="3" id="KW-1185">Reference proteome</keyword>
<feature type="transmembrane region" description="Helical" evidence="1">
    <location>
        <begin position="370"/>
        <end position="390"/>
    </location>
</feature>
<dbReference type="InterPro" id="IPR059217">
    <property type="entry name" value="LA3751_2-like"/>
</dbReference>
<accession>A0A9W4G9I9</accession>
<dbReference type="RefSeq" id="WP_254174864.1">
    <property type="nucleotide sequence ID" value="NZ_LR882967.1"/>
</dbReference>
<evidence type="ECO:0000313" key="2">
    <source>
        <dbReference type="EMBL" id="CAD5982117.1"/>
    </source>
</evidence>
<feature type="transmembrane region" description="Helical" evidence="1">
    <location>
        <begin position="305"/>
        <end position="321"/>
    </location>
</feature>
<sequence>MKTKALNLIKTKTNLIPLSIILLGILWTLFLVFQNPENIFFSGDGGLKALLARQWATGTLRFDLTLPTLPWVEELWKKGLYPFEAPFIYLISNQYYITFPFTFPLISAPFYSLFGYYGLYVIPLVSTWCIWLTFYWLCERFNISKLLTVLGLMTLIFGSPVSIYSATYWEHTLGVALSFGGVAILLKSNSNNFSKTQAIGSGILIGLSVWFREELILLVFLLFLTVFIYTLPQCKSWNLVPQHKLIFLGTMALTVLLFFTINFLIYHHPLGVHAVQVLEDPSLKSRIRKAIANFNKLNEYLFDKFPITFLIVIAYPLSILFHEKFKIDKKHKILFIISISFIILISMILPSSEGISLESRTGGKQWGPRFILPLIPIISWLTIISFKDLLRANRRTYLNYASLAFYVILLAVSIHKNFYSGSIYIQEGNKNGTALMNAIHDTPHQIVAVSHQYVSQGLLFSNPEKTILLVKDTESLRLLAHQLVKQGYPNFLYICYAHRPCPVPKENAQNLTFKVDNNQFLINFTELGKAGNTPLYQGVISKLS</sequence>
<feature type="transmembrane region" description="Helical" evidence="1">
    <location>
        <begin position="117"/>
        <end position="137"/>
    </location>
</feature>
<dbReference type="EMBL" id="LR882967">
    <property type="protein sequence ID" value="CAD5982117.1"/>
    <property type="molecule type" value="Genomic_DNA"/>
</dbReference>
<organism evidence="2 3">
    <name type="scientific">Planktothrix pseudagardhii</name>
    <dbReference type="NCBI Taxonomy" id="132604"/>
    <lineage>
        <taxon>Bacteria</taxon>
        <taxon>Bacillati</taxon>
        <taxon>Cyanobacteriota</taxon>
        <taxon>Cyanophyceae</taxon>
        <taxon>Oscillatoriophycideae</taxon>
        <taxon>Oscillatoriales</taxon>
        <taxon>Microcoleaceae</taxon>
        <taxon>Planktothrix</taxon>
    </lineage>
</organism>
<dbReference type="AlphaFoldDB" id="A0A9W4G9I9"/>
<keyword evidence="1" id="KW-0812">Transmembrane</keyword>
<feature type="transmembrane region" description="Helical" evidence="1">
    <location>
        <begin position="149"/>
        <end position="169"/>
    </location>
</feature>
<feature type="transmembrane region" description="Helical" evidence="1">
    <location>
        <begin position="397"/>
        <end position="415"/>
    </location>
</feature>
<reference evidence="2" key="1">
    <citation type="submission" date="2020-09" db="EMBL/GenBank/DDBJ databases">
        <authorList>
            <person name="Blom J."/>
        </authorList>
    </citation>
    <scope>NUCLEOTIDE SEQUENCE</scope>
    <source>
        <strain evidence="2">No.713</strain>
    </source>
</reference>
<keyword evidence="1" id="KW-1133">Transmembrane helix</keyword>
<gene>
    <name evidence="2" type="ORF">NO713_04937</name>
</gene>
<evidence type="ECO:0000256" key="1">
    <source>
        <dbReference type="SAM" id="Phobius"/>
    </source>
</evidence>
<feature type="transmembrane region" description="Helical" evidence="1">
    <location>
        <begin position="215"/>
        <end position="233"/>
    </location>
</feature>
<dbReference type="KEGG" id="ppsu:NO713_04937"/>
<feature type="transmembrane region" description="Helical" evidence="1">
    <location>
        <begin position="333"/>
        <end position="350"/>
    </location>
</feature>
<evidence type="ECO:0008006" key="4">
    <source>
        <dbReference type="Google" id="ProtNLM"/>
    </source>
</evidence>
<evidence type="ECO:0000313" key="3">
    <source>
        <dbReference type="Proteomes" id="UP001153719"/>
    </source>
</evidence>
<keyword evidence="1" id="KW-0472">Membrane</keyword>
<feature type="transmembrane region" description="Helical" evidence="1">
    <location>
        <begin position="15"/>
        <end position="33"/>
    </location>
</feature>
<feature type="transmembrane region" description="Helical" evidence="1">
    <location>
        <begin position="245"/>
        <end position="266"/>
    </location>
</feature>
<dbReference type="NCBIfam" id="NF047440">
    <property type="entry name" value="LA3751_2_3_fam"/>
    <property type="match status" value="1"/>
</dbReference>
<dbReference type="Proteomes" id="UP001153719">
    <property type="component" value="Chromosome"/>
</dbReference>